<dbReference type="AlphaFoldDB" id="A0A482Y221"/>
<protein>
    <submittedName>
        <fullName evidence="1">Uncharacterized protein</fullName>
    </submittedName>
</protein>
<accession>A0A482Y221</accession>
<proteinExistence type="predicted"/>
<evidence type="ECO:0000313" key="1">
    <source>
        <dbReference type="EMBL" id="RZV06092.1"/>
    </source>
</evidence>
<reference evidence="1 2" key="1">
    <citation type="submission" date="2019-02" db="EMBL/GenBank/DDBJ databases">
        <title>Genomic Encyclopedia of Archaeal and Bacterial Type Strains, Phase II (KMG-II): from individual species to whole genera.</title>
        <authorList>
            <person name="Goeker M."/>
        </authorList>
    </citation>
    <scope>NUCLEOTIDE SEQUENCE [LARGE SCALE GENOMIC DNA]</scope>
    <source>
        <strain evidence="1 2">DSM 18328</strain>
    </source>
</reference>
<sequence>MTDRDECRMPTCSEPARDRAGYAGRFCSDSYEVRYEHLQADARDAAVDEAEDRF</sequence>
<gene>
    <name evidence="1" type="ORF">BDK88_4047</name>
</gene>
<dbReference type="OrthoDB" id="185593at2157"/>
<dbReference type="RefSeq" id="WP_165397012.1">
    <property type="nucleotide sequence ID" value="NZ_SHMP01000009.1"/>
</dbReference>
<dbReference type="EMBL" id="SHMP01000009">
    <property type="protein sequence ID" value="RZV06092.1"/>
    <property type="molecule type" value="Genomic_DNA"/>
</dbReference>
<organism evidence="1 2">
    <name type="scientific">Natrinema hispanicum</name>
    <dbReference type="NCBI Taxonomy" id="392421"/>
    <lineage>
        <taxon>Archaea</taxon>
        <taxon>Methanobacteriati</taxon>
        <taxon>Methanobacteriota</taxon>
        <taxon>Stenosarchaea group</taxon>
        <taxon>Halobacteria</taxon>
        <taxon>Halobacteriales</taxon>
        <taxon>Natrialbaceae</taxon>
        <taxon>Natrinema</taxon>
    </lineage>
</organism>
<dbReference type="Proteomes" id="UP000291097">
    <property type="component" value="Unassembled WGS sequence"/>
</dbReference>
<name>A0A482Y221_9EURY</name>
<comment type="caution">
    <text evidence="1">The sequence shown here is derived from an EMBL/GenBank/DDBJ whole genome shotgun (WGS) entry which is preliminary data.</text>
</comment>
<evidence type="ECO:0000313" key="2">
    <source>
        <dbReference type="Proteomes" id="UP000291097"/>
    </source>
</evidence>